<keyword evidence="4" id="KW-1185">Reference proteome</keyword>
<comment type="caution">
    <text evidence="3">The sequence shown here is derived from an EMBL/GenBank/DDBJ whole genome shotgun (WGS) entry which is preliminary data.</text>
</comment>
<evidence type="ECO:0000256" key="1">
    <source>
        <dbReference type="PROSITE-ProRule" id="PRU00169"/>
    </source>
</evidence>
<name>A0A7X4KMP7_9BURK</name>
<feature type="modified residue" description="4-aspartylphosphate" evidence="1">
    <location>
        <position position="93"/>
    </location>
</feature>
<gene>
    <name evidence="3" type="ORF">GTP77_19305</name>
</gene>
<dbReference type="InterPro" id="IPR001789">
    <property type="entry name" value="Sig_transdc_resp-reg_receiver"/>
</dbReference>
<evidence type="ECO:0000259" key="2">
    <source>
        <dbReference type="PROSITE" id="PS50110"/>
    </source>
</evidence>
<dbReference type="CDD" id="cd00156">
    <property type="entry name" value="REC"/>
    <property type="match status" value="1"/>
</dbReference>
<feature type="domain" description="Response regulatory" evidence="2">
    <location>
        <begin position="1"/>
        <end position="156"/>
    </location>
</feature>
<organism evidence="3 4">
    <name type="scientific">Pseudoduganella aquatica</name>
    <dbReference type="NCBI Taxonomy" id="2660641"/>
    <lineage>
        <taxon>Bacteria</taxon>
        <taxon>Pseudomonadati</taxon>
        <taxon>Pseudomonadota</taxon>
        <taxon>Betaproteobacteria</taxon>
        <taxon>Burkholderiales</taxon>
        <taxon>Oxalobacteraceae</taxon>
        <taxon>Telluria group</taxon>
        <taxon>Pseudoduganella</taxon>
    </lineage>
</organism>
<evidence type="ECO:0000313" key="4">
    <source>
        <dbReference type="Proteomes" id="UP000450676"/>
    </source>
</evidence>
<dbReference type="GO" id="GO:0000160">
    <property type="term" value="P:phosphorelay signal transduction system"/>
    <property type="evidence" value="ECO:0007669"/>
    <property type="project" value="InterPro"/>
</dbReference>
<sequence>MKLPIYAHPMLTVLVDDSSSLLQSLPPRPHGRKVFHQADEALAWLMQSPQHERVPLRVNHDLPACSVTVDVDSIFRVSGQRGRFAVPSVVVVDFYMPHMNGLDFCRALQYLPCKKILLAGPGEERIAMEAMNSGLIDRYVRKQDGDAPAQLEREIARMQQAWFLDQERVAGDLLAMHEYSFLQCRQVAEVVRQLYHNHGFVEHYIFPQPNGILLIDEAGEAQLMVVETEAGMRAQYEIARDSGAPRPLLQALEQRRVLPFFDHEGRDGMYDRSIGGAWQRYCQEPQVCRGEQTYYWALFELPPSYLSEQPYTHAQYLSEAA</sequence>
<dbReference type="PROSITE" id="PS50110">
    <property type="entry name" value="RESPONSE_REGULATORY"/>
    <property type="match status" value="1"/>
</dbReference>
<dbReference type="Proteomes" id="UP000450676">
    <property type="component" value="Unassembled WGS sequence"/>
</dbReference>
<keyword evidence="1" id="KW-0597">Phosphoprotein</keyword>
<dbReference type="Gene3D" id="3.40.50.2300">
    <property type="match status" value="1"/>
</dbReference>
<dbReference type="SUPFAM" id="SSF52172">
    <property type="entry name" value="CheY-like"/>
    <property type="match status" value="1"/>
</dbReference>
<reference evidence="3 4" key="1">
    <citation type="submission" date="2019-12" db="EMBL/GenBank/DDBJ databases">
        <title>Novel species isolated from a subtropical stream in China.</title>
        <authorList>
            <person name="Lu H."/>
        </authorList>
    </citation>
    <scope>NUCLEOTIDE SEQUENCE [LARGE SCALE GENOMIC DNA]</scope>
    <source>
        <strain evidence="3 4">FT127W</strain>
    </source>
</reference>
<dbReference type="EMBL" id="WWCU01000023">
    <property type="protein sequence ID" value="MYN09474.1"/>
    <property type="molecule type" value="Genomic_DNA"/>
</dbReference>
<accession>A0A7X4KMP7</accession>
<protein>
    <recommendedName>
        <fullName evidence="2">Response regulatory domain-containing protein</fullName>
    </recommendedName>
</protein>
<dbReference type="RefSeq" id="WP_161073769.1">
    <property type="nucleotide sequence ID" value="NZ_CP086370.1"/>
</dbReference>
<dbReference type="InterPro" id="IPR011006">
    <property type="entry name" value="CheY-like_superfamily"/>
</dbReference>
<proteinExistence type="predicted"/>
<evidence type="ECO:0000313" key="3">
    <source>
        <dbReference type="EMBL" id="MYN09474.1"/>
    </source>
</evidence>
<dbReference type="AlphaFoldDB" id="A0A7X4KMP7"/>